<gene>
    <name evidence="2" type="ORF">MGALJ_58350</name>
</gene>
<keyword evidence="1" id="KW-1133">Transmembrane helix</keyword>
<dbReference type="Proteomes" id="UP000465785">
    <property type="component" value="Chromosome"/>
</dbReference>
<dbReference type="InterPro" id="IPR011044">
    <property type="entry name" value="Quino_amine_DH_bsu"/>
</dbReference>
<reference evidence="2 3" key="1">
    <citation type="journal article" date="2019" name="Emerg. Microbes Infect.">
        <title>Comprehensive subspecies identification of 175 nontuberculous mycobacteria species based on 7547 genomic profiles.</title>
        <authorList>
            <person name="Matsumoto Y."/>
            <person name="Kinjo T."/>
            <person name="Motooka D."/>
            <person name="Nabeya D."/>
            <person name="Jung N."/>
            <person name="Uechi K."/>
            <person name="Horii T."/>
            <person name="Iida T."/>
            <person name="Fujita J."/>
            <person name="Nakamura S."/>
        </authorList>
    </citation>
    <scope>NUCLEOTIDE SEQUENCE [LARGE SCALE GENOMIC DNA]</scope>
    <source>
        <strain evidence="2 3">JCM 6399</strain>
    </source>
</reference>
<organism evidence="2 3">
    <name type="scientific">Mycobacterium gallinarum</name>
    <dbReference type="NCBI Taxonomy" id="39689"/>
    <lineage>
        <taxon>Bacteria</taxon>
        <taxon>Bacillati</taxon>
        <taxon>Actinomycetota</taxon>
        <taxon>Actinomycetes</taxon>
        <taxon>Mycobacteriales</taxon>
        <taxon>Mycobacteriaceae</taxon>
        <taxon>Mycobacterium</taxon>
    </lineage>
</organism>
<feature type="transmembrane region" description="Helical" evidence="1">
    <location>
        <begin position="12"/>
        <end position="32"/>
    </location>
</feature>
<keyword evidence="1" id="KW-0812">Transmembrane</keyword>
<evidence type="ECO:0000313" key="3">
    <source>
        <dbReference type="Proteomes" id="UP000465785"/>
    </source>
</evidence>
<keyword evidence="3" id="KW-1185">Reference proteome</keyword>
<name>A0A9W4B8Q5_9MYCO</name>
<evidence type="ECO:0000313" key="2">
    <source>
        <dbReference type="EMBL" id="BBY96166.1"/>
    </source>
</evidence>
<proteinExistence type="predicted"/>
<keyword evidence="1" id="KW-0472">Membrane</keyword>
<sequence length="405" mass="41954">MVKPERRTRADVVAAIAIAVAVAVTVGVVWWVSDARATISRPAANPVPALGAAKVVPSALRQLWTAPSPKTTAPLVVAGSVVTGDGHTVQGRDPASGSPVWSYARTNLELCGVSWVYQYAVAVYPDSRGCGQVSTIDAKTGQRGPARTAYADPEVRLSSDGTAVLSAGDSRLELWRSDMVRMLSYGSLDAKIKPGTPASPLCRLVSAAASSTAVSVLESCPKQEDLRLTLLRPADDEDTPELKYVTQSGVSADSGAQVVAVSDTTTAVYVPTPKPVVNIVDETGATIASTPLPKPATPNATMNRAGDLFTWWTGDSVMVFSAKGLQYKYTVSPAGANIPLGPATVMAGKLLVPVTGGYDVFDADSGKGDRHIPVPRPPNSDPVVPAVAGSTVVEQRGGELVALGG</sequence>
<dbReference type="SUPFAM" id="SSF50969">
    <property type="entry name" value="YVTN repeat-like/Quinoprotein amine dehydrogenase"/>
    <property type="match status" value="1"/>
</dbReference>
<evidence type="ECO:0000256" key="1">
    <source>
        <dbReference type="SAM" id="Phobius"/>
    </source>
</evidence>
<dbReference type="EMBL" id="AP022601">
    <property type="protein sequence ID" value="BBY96166.1"/>
    <property type="molecule type" value="Genomic_DNA"/>
</dbReference>
<dbReference type="RefSeq" id="WP_163736336.1">
    <property type="nucleotide sequence ID" value="NZ_AP022601.1"/>
</dbReference>
<protein>
    <submittedName>
        <fullName evidence="2">Uncharacterized protein</fullName>
    </submittedName>
</protein>
<accession>A0A9W4B8Q5</accession>
<dbReference type="AlphaFoldDB" id="A0A9W4B8Q5"/>
<dbReference type="KEGG" id="mgau:MGALJ_58350"/>